<evidence type="ECO:0000259" key="8">
    <source>
        <dbReference type="PROSITE" id="PS50847"/>
    </source>
</evidence>
<gene>
    <name evidence="9" type="ORF">ACFPM7_09945</name>
</gene>
<evidence type="ECO:0000256" key="1">
    <source>
        <dbReference type="ARBA" id="ARBA00022512"/>
    </source>
</evidence>
<keyword evidence="4" id="KW-0572">Peptidoglycan-anchor</keyword>
<feature type="chain" id="PRO_5045456779" evidence="7">
    <location>
        <begin position="29"/>
        <end position="472"/>
    </location>
</feature>
<dbReference type="Proteomes" id="UP001596157">
    <property type="component" value="Unassembled WGS sequence"/>
</dbReference>
<sequence>MPTTVTRAVLAVAAGLTLAAATAPIVLAQEDTPQPEVLVRVITECEGNKANVSVFLDGPDEQFTVNLTGSGKKAQVTKTHPEQETPFTVFKKVNAGDYTIDLEGYDGPADKTPVSVQSCTAPEPAEPTLDVQVKCAGGWGVVTFQVTNPETGDSQQYVLNVDGSPGTVYEPEDLGGGLYLRITENLFEDGSYTAVLTGDSLDAPIKKTFEVKCGPKNKPEIFAYARCDDKDDITSPASVRVSITNPNRGDVEYVVTAGDKSETVTVPSQWDETVDLGPFPGGDYPITVVGSDGTETATHVVVDTCEDVKPDTDGLQVVVRCVDGESAVTFRYYAVGPYPAERSFSVEGKPEFDDTVTFPKDGPYQWTRYDNAFADGTYVATLTGDGLKTREEFTVECDEDQPPTTTTTAPPTSGTTTPPTTAPTSTPPVPGPGDDDDLPVTGAAVTGMALLGLAALGLGGGLLIVARRRKRA</sequence>
<protein>
    <submittedName>
        <fullName evidence="9">LPXTG cell wall anchor domain-containing protein</fullName>
    </submittedName>
</protein>
<accession>A0ABW0EIW3</accession>
<evidence type="ECO:0000256" key="4">
    <source>
        <dbReference type="ARBA" id="ARBA00023088"/>
    </source>
</evidence>
<feature type="transmembrane region" description="Helical" evidence="6">
    <location>
        <begin position="444"/>
        <end position="466"/>
    </location>
</feature>
<keyword evidence="3 7" id="KW-0732">Signal</keyword>
<keyword evidence="2" id="KW-0964">Secreted</keyword>
<evidence type="ECO:0000313" key="10">
    <source>
        <dbReference type="Proteomes" id="UP001596157"/>
    </source>
</evidence>
<dbReference type="EMBL" id="JBHSKF010000003">
    <property type="protein sequence ID" value="MFC5287372.1"/>
    <property type="molecule type" value="Genomic_DNA"/>
</dbReference>
<name>A0ABW0EIW3_9PSEU</name>
<evidence type="ECO:0000256" key="3">
    <source>
        <dbReference type="ARBA" id="ARBA00022729"/>
    </source>
</evidence>
<keyword evidence="6" id="KW-1133">Transmembrane helix</keyword>
<organism evidence="9 10">
    <name type="scientific">Actinokineospora guangxiensis</name>
    <dbReference type="NCBI Taxonomy" id="1490288"/>
    <lineage>
        <taxon>Bacteria</taxon>
        <taxon>Bacillati</taxon>
        <taxon>Actinomycetota</taxon>
        <taxon>Actinomycetes</taxon>
        <taxon>Pseudonocardiales</taxon>
        <taxon>Pseudonocardiaceae</taxon>
        <taxon>Actinokineospora</taxon>
    </lineage>
</organism>
<reference evidence="10" key="1">
    <citation type="journal article" date="2019" name="Int. J. Syst. Evol. Microbiol.">
        <title>The Global Catalogue of Microorganisms (GCM) 10K type strain sequencing project: providing services to taxonomists for standard genome sequencing and annotation.</title>
        <authorList>
            <consortium name="The Broad Institute Genomics Platform"/>
            <consortium name="The Broad Institute Genome Sequencing Center for Infectious Disease"/>
            <person name="Wu L."/>
            <person name="Ma J."/>
        </authorList>
    </citation>
    <scope>NUCLEOTIDE SEQUENCE [LARGE SCALE GENOMIC DNA]</scope>
    <source>
        <strain evidence="10">CCUG 59778</strain>
    </source>
</reference>
<keyword evidence="1" id="KW-0134">Cell wall</keyword>
<proteinExistence type="predicted"/>
<evidence type="ECO:0000256" key="6">
    <source>
        <dbReference type="SAM" id="Phobius"/>
    </source>
</evidence>
<dbReference type="NCBIfam" id="TIGR01167">
    <property type="entry name" value="LPXTG_anchor"/>
    <property type="match status" value="1"/>
</dbReference>
<keyword evidence="10" id="KW-1185">Reference proteome</keyword>
<keyword evidence="6" id="KW-0812">Transmembrane</keyword>
<comment type="caution">
    <text evidence="9">The sequence shown here is derived from an EMBL/GenBank/DDBJ whole genome shotgun (WGS) entry which is preliminary data.</text>
</comment>
<dbReference type="PROSITE" id="PS50847">
    <property type="entry name" value="GRAM_POS_ANCHORING"/>
    <property type="match status" value="1"/>
</dbReference>
<feature type="compositionally biased region" description="Low complexity" evidence="5">
    <location>
        <begin position="402"/>
        <end position="424"/>
    </location>
</feature>
<dbReference type="RefSeq" id="WP_378246216.1">
    <property type="nucleotide sequence ID" value="NZ_JBHSKF010000003.1"/>
</dbReference>
<evidence type="ECO:0000256" key="2">
    <source>
        <dbReference type="ARBA" id="ARBA00022525"/>
    </source>
</evidence>
<keyword evidence="6" id="KW-0472">Membrane</keyword>
<evidence type="ECO:0000256" key="7">
    <source>
        <dbReference type="SAM" id="SignalP"/>
    </source>
</evidence>
<feature type="domain" description="Gram-positive cocci surface proteins LPxTG" evidence="8">
    <location>
        <begin position="438"/>
        <end position="472"/>
    </location>
</feature>
<evidence type="ECO:0000256" key="5">
    <source>
        <dbReference type="SAM" id="MobiDB-lite"/>
    </source>
</evidence>
<dbReference type="InterPro" id="IPR019931">
    <property type="entry name" value="LPXTG_anchor"/>
</dbReference>
<feature type="region of interest" description="Disordered" evidence="5">
    <location>
        <begin position="397"/>
        <end position="440"/>
    </location>
</feature>
<evidence type="ECO:0000313" key="9">
    <source>
        <dbReference type="EMBL" id="MFC5287372.1"/>
    </source>
</evidence>
<feature type="signal peptide" evidence="7">
    <location>
        <begin position="1"/>
        <end position="28"/>
    </location>
</feature>